<comment type="subcellular location">
    <subcellularLocation>
        <location evidence="1">Membrane</location>
        <topology evidence="1">Single-pass membrane protein</topology>
    </subcellularLocation>
</comment>
<accession>B4DB92</accession>
<dbReference type="InterPro" id="IPR007156">
    <property type="entry name" value="MamQ_LemA"/>
</dbReference>
<organism evidence="6 7">
    <name type="scientific">Chthoniobacter flavus Ellin428</name>
    <dbReference type="NCBI Taxonomy" id="497964"/>
    <lineage>
        <taxon>Bacteria</taxon>
        <taxon>Pseudomonadati</taxon>
        <taxon>Verrucomicrobiota</taxon>
        <taxon>Spartobacteria</taxon>
        <taxon>Chthoniobacterales</taxon>
        <taxon>Chthoniobacteraceae</taxon>
        <taxon>Chthoniobacter</taxon>
    </lineage>
</organism>
<name>B4DB92_9BACT</name>
<evidence type="ECO:0000313" key="6">
    <source>
        <dbReference type="EMBL" id="EDY16280.1"/>
    </source>
</evidence>
<dbReference type="Gene3D" id="1.20.1440.20">
    <property type="entry name" value="LemA-like domain"/>
    <property type="match status" value="1"/>
</dbReference>
<dbReference type="SUPFAM" id="SSF140478">
    <property type="entry name" value="LemA-like"/>
    <property type="match status" value="1"/>
</dbReference>
<dbReference type="STRING" id="497964.CfE428DRAFT_6183"/>
<proteinExistence type="inferred from homology"/>
<dbReference type="AlphaFoldDB" id="B4DB92"/>
<evidence type="ECO:0000256" key="2">
    <source>
        <dbReference type="ARBA" id="ARBA00008854"/>
    </source>
</evidence>
<keyword evidence="7" id="KW-1185">Reference proteome</keyword>
<dbReference type="Proteomes" id="UP000005824">
    <property type="component" value="Unassembled WGS sequence"/>
</dbReference>
<comment type="similarity">
    <text evidence="2">Belongs to the LemA family.</text>
</comment>
<evidence type="ECO:0000256" key="4">
    <source>
        <dbReference type="ARBA" id="ARBA00022989"/>
    </source>
</evidence>
<dbReference type="GO" id="GO:0016020">
    <property type="term" value="C:membrane"/>
    <property type="evidence" value="ECO:0007669"/>
    <property type="project" value="UniProtKB-SubCell"/>
</dbReference>
<dbReference type="PANTHER" id="PTHR34478">
    <property type="entry name" value="PROTEIN LEMA"/>
    <property type="match status" value="1"/>
</dbReference>
<dbReference type="EMBL" id="ABVL01000036">
    <property type="protein sequence ID" value="EDY16280.1"/>
    <property type="molecule type" value="Genomic_DNA"/>
</dbReference>
<comment type="caution">
    <text evidence="6">The sequence shown here is derived from an EMBL/GenBank/DDBJ whole genome shotgun (WGS) entry which is preliminary data.</text>
</comment>
<dbReference type="InterPro" id="IPR023353">
    <property type="entry name" value="LemA-like_dom_sf"/>
</dbReference>
<dbReference type="InParanoid" id="B4DB92"/>
<sequence length="232" mass="25964">MMKFFPVSFRFQWNRFQYPMNEKAMVVTPVAKARKGLVAKIAAGVAILILVAAVAVGYSPVRKLRASENTLNSRWTEVEALCERRAEIGRNLVPLLSSAEKLDKQWAADLSRTQANAELCRIEAKRAPVDAGQFGAFQQSQRDLNTAISRALAAVARDPQLKQDPKLRKMTAEYLTVGKDLVVRENNFVHAGLLYNHALRQRPANIYGPLLGFRPRLYLERTNGEPAQAAVF</sequence>
<evidence type="ECO:0000313" key="7">
    <source>
        <dbReference type="Proteomes" id="UP000005824"/>
    </source>
</evidence>
<gene>
    <name evidence="6" type="ORF">CfE428DRAFT_6183</name>
</gene>
<keyword evidence="5" id="KW-0472">Membrane</keyword>
<dbReference type="Pfam" id="PF04011">
    <property type="entry name" value="LemA"/>
    <property type="match status" value="1"/>
</dbReference>
<keyword evidence="4" id="KW-1133">Transmembrane helix</keyword>
<evidence type="ECO:0000256" key="3">
    <source>
        <dbReference type="ARBA" id="ARBA00022692"/>
    </source>
</evidence>
<dbReference type="PANTHER" id="PTHR34478:SF2">
    <property type="entry name" value="MEMBRANE PROTEIN"/>
    <property type="match status" value="1"/>
</dbReference>
<keyword evidence="3" id="KW-0812">Transmembrane</keyword>
<evidence type="ECO:0000256" key="1">
    <source>
        <dbReference type="ARBA" id="ARBA00004167"/>
    </source>
</evidence>
<protein>
    <submittedName>
        <fullName evidence="6">LemA family protein</fullName>
    </submittedName>
</protein>
<evidence type="ECO:0000256" key="5">
    <source>
        <dbReference type="ARBA" id="ARBA00023136"/>
    </source>
</evidence>
<reference evidence="6 7" key="1">
    <citation type="journal article" date="2011" name="J. Bacteriol.">
        <title>Genome sequence of Chthoniobacter flavus Ellin428, an aerobic heterotrophic soil bacterium.</title>
        <authorList>
            <person name="Kant R."/>
            <person name="van Passel M.W."/>
            <person name="Palva A."/>
            <person name="Lucas S."/>
            <person name="Lapidus A."/>
            <person name="Glavina Del Rio T."/>
            <person name="Dalin E."/>
            <person name="Tice H."/>
            <person name="Bruce D."/>
            <person name="Goodwin L."/>
            <person name="Pitluck S."/>
            <person name="Larimer F.W."/>
            <person name="Land M.L."/>
            <person name="Hauser L."/>
            <person name="Sangwan P."/>
            <person name="de Vos W.M."/>
            <person name="Janssen P.H."/>
            <person name="Smidt H."/>
        </authorList>
    </citation>
    <scope>NUCLEOTIDE SEQUENCE [LARGE SCALE GENOMIC DNA]</scope>
    <source>
        <strain evidence="6 7">Ellin428</strain>
    </source>
</reference>
<dbReference type="eggNOG" id="COG1704">
    <property type="taxonomic scope" value="Bacteria"/>
</dbReference>